<organism evidence="1 2">
    <name type="scientific">Legionella jamestowniensis</name>
    <dbReference type="NCBI Taxonomy" id="455"/>
    <lineage>
        <taxon>Bacteria</taxon>
        <taxon>Pseudomonadati</taxon>
        <taxon>Pseudomonadota</taxon>
        <taxon>Gammaproteobacteria</taxon>
        <taxon>Legionellales</taxon>
        <taxon>Legionellaceae</taxon>
        <taxon>Legionella</taxon>
    </lineage>
</organism>
<sequence length="61" mass="7234">MVAKLEQRVFYCIFRLQKTQKGVKINDTSVNFFGSPVHIKCRVIIMETRALQIQTSYQRRN</sequence>
<gene>
    <name evidence="1" type="ORF">Ljam_2852</name>
</gene>
<accession>A0A0W0UL69</accession>
<comment type="caution">
    <text evidence="1">The sequence shown here is derived from an EMBL/GenBank/DDBJ whole genome shotgun (WGS) entry which is preliminary data.</text>
</comment>
<reference evidence="1 2" key="1">
    <citation type="submission" date="2015-11" db="EMBL/GenBank/DDBJ databases">
        <title>Genomic analysis of 38 Legionella species identifies large and diverse effector repertoires.</title>
        <authorList>
            <person name="Burstein D."/>
            <person name="Amaro F."/>
            <person name="Zusman T."/>
            <person name="Lifshitz Z."/>
            <person name="Cohen O."/>
            <person name="Gilbert J.A."/>
            <person name="Pupko T."/>
            <person name="Shuman H.A."/>
            <person name="Segal G."/>
        </authorList>
    </citation>
    <scope>NUCLEOTIDE SEQUENCE [LARGE SCALE GENOMIC DNA]</scope>
    <source>
        <strain evidence="1 2">JA-26-G1-E2</strain>
    </source>
</reference>
<dbReference type="EMBL" id="LNYG01000013">
    <property type="protein sequence ID" value="KTD08657.1"/>
    <property type="molecule type" value="Genomic_DNA"/>
</dbReference>
<protein>
    <submittedName>
        <fullName evidence="1">Uncharacterized protein</fullName>
    </submittedName>
</protein>
<proteinExistence type="predicted"/>
<name>A0A0W0UL69_9GAMM</name>
<dbReference type="STRING" id="455.Ljam_2852"/>
<dbReference type="Proteomes" id="UP000054715">
    <property type="component" value="Unassembled WGS sequence"/>
</dbReference>
<dbReference type="AlphaFoldDB" id="A0A0W0UL69"/>
<evidence type="ECO:0000313" key="1">
    <source>
        <dbReference type="EMBL" id="KTD08657.1"/>
    </source>
</evidence>
<evidence type="ECO:0000313" key="2">
    <source>
        <dbReference type="Proteomes" id="UP000054715"/>
    </source>
</evidence>